<dbReference type="EMBL" id="KQ241644">
    <property type="protein sequence ID" value="KNC86613.1"/>
    <property type="molecule type" value="Genomic_DNA"/>
</dbReference>
<organism evidence="7 8">
    <name type="scientific">Sphaeroforma arctica JP610</name>
    <dbReference type="NCBI Taxonomy" id="667725"/>
    <lineage>
        <taxon>Eukaryota</taxon>
        <taxon>Ichthyosporea</taxon>
        <taxon>Ichthyophonida</taxon>
        <taxon>Sphaeroforma</taxon>
    </lineage>
</organism>
<reference evidence="7 8" key="1">
    <citation type="submission" date="2011-02" db="EMBL/GenBank/DDBJ databases">
        <title>The Genome Sequence of Sphaeroforma arctica JP610.</title>
        <authorList>
            <consortium name="The Broad Institute Genome Sequencing Platform"/>
            <person name="Russ C."/>
            <person name="Cuomo C."/>
            <person name="Young S.K."/>
            <person name="Zeng Q."/>
            <person name="Gargeya S."/>
            <person name="Alvarado L."/>
            <person name="Berlin A."/>
            <person name="Chapman S.B."/>
            <person name="Chen Z."/>
            <person name="Freedman E."/>
            <person name="Gellesch M."/>
            <person name="Goldberg J."/>
            <person name="Griggs A."/>
            <person name="Gujja S."/>
            <person name="Heilman E."/>
            <person name="Heiman D."/>
            <person name="Howarth C."/>
            <person name="Mehta T."/>
            <person name="Neiman D."/>
            <person name="Pearson M."/>
            <person name="Roberts A."/>
            <person name="Saif S."/>
            <person name="Shea T."/>
            <person name="Shenoy N."/>
            <person name="Sisk P."/>
            <person name="Stolte C."/>
            <person name="Sykes S."/>
            <person name="White J."/>
            <person name="Yandava C."/>
            <person name="Burger G."/>
            <person name="Gray M.W."/>
            <person name="Holland P.W.H."/>
            <person name="King N."/>
            <person name="Lang F.B.F."/>
            <person name="Roger A.J."/>
            <person name="Ruiz-Trillo I."/>
            <person name="Haas B."/>
            <person name="Nusbaum C."/>
            <person name="Birren B."/>
        </authorList>
    </citation>
    <scope>NUCLEOTIDE SEQUENCE [LARGE SCALE GENOMIC DNA]</scope>
    <source>
        <strain evidence="7 8">JP610</strain>
    </source>
</reference>
<evidence type="ECO:0000256" key="3">
    <source>
        <dbReference type="ARBA" id="ARBA00023004"/>
    </source>
</evidence>
<evidence type="ECO:0000313" key="8">
    <source>
        <dbReference type="Proteomes" id="UP000054560"/>
    </source>
</evidence>
<evidence type="ECO:0000256" key="4">
    <source>
        <dbReference type="ARBA" id="ARBA00023014"/>
    </source>
</evidence>
<dbReference type="PROSITE" id="PS51354">
    <property type="entry name" value="GLUTAREDOXIN_2"/>
    <property type="match status" value="1"/>
</dbReference>
<dbReference type="PANTHER" id="PTHR10293:SF16">
    <property type="entry name" value="GLUTAREDOXIN-RELATED PROTEIN 5, MITOCHONDRIAL"/>
    <property type="match status" value="1"/>
</dbReference>
<dbReference type="FunFam" id="3.40.30.10:FF:000005">
    <property type="entry name" value="Glutaredoxin 5"/>
    <property type="match status" value="1"/>
</dbReference>
<dbReference type="CDD" id="cd03028">
    <property type="entry name" value="GRX_PICOT_like"/>
    <property type="match status" value="1"/>
</dbReference>
<dbReference type="InterPro" id="IPR004480">
    <property type="entry name" value="Monothiol_GRX-rel"/>
</dbReference>
<evidence type="ECO:0000256" key="5">
    <source>
        <dbReference type="ARBA" id="ARBA00023284"/>
    </source>
</evidence>
<dbReference type="InterPro" id="IPR033658">
    <property type="entry name" value="GRX_PICOT-like"/>
</dbReference>
<keyword evidence="4" id="KW-0411">Iron-sulfur</keyword>
<dbReference type="RefSeq" id="XP_014160515.1">
    <property type="nucleotide sequence ID" value="XM_014305040.1"/>
</dbReference>
<dbReference type="InterPro" id="IPR036249">
    <property type="entry name" value="Thioredoxin-like_sf"/>
</dbReference>
<dbReference type="GO" id="GO:0046872">
    <property type="term" value="F:metal ion binding"/>
    <property type="evidence" value="ECO:0007669"/>
    <property type="project" value="UniProtKB-KW"/>
</dbReference>
<keyword evidence="8" id="KW-1185">Reference proteome</keyword>
<dbReference type="GeneID" id="25901746"/>
<dbReference type="InterPro" id="IPR002109">
    <property type="entry name" value="Glutaredoxin"/>
</dbReference>
<evidence type="ECO:0000313" key="7">
    <source>
        <dbReference type="EMBL" id="KNC86613.1"/>
    </source>
</evidence>
<keyword evidence="1" id="KW-0001">2Fe-2S</keyword>
<dbReference type="OrthoDB" id="415696at2759"/>
<sequence>MFRSCLLRSSRLAVAANATSRTFTTSFRSTLLQTRASPSRSVLLHRGVNANALLTKYARTYTSDTDRDIKAKIEEVIKANKLVVFMKGVPEAPQCGFSNAVSQILSMHGLKDYVSFDILQDQELRQAIKEYSDWPTIPQVYIDGEFVGGCDIILELHKTGELINVLKEAGIESTMPTEE</sequence>
<dbReference type="STRING" id="667725.A0A0L0GEF0"/>
<dbReference type="SUPFAM" id="SSF52833">
    <property type="entry name" value="Thioredoxin-like"/>
    <property type="match status" value="1"/>
</dbReference>
<accession>A0A0L0GEF0</accession>
<name>A0A0L0GEF0_9EUKA</name>
<dbReference type="GO" id="GO:0051537">
    <property type="term" value="F:2 iron, 2 sulfur cluster binding"/>
    <property type="evidence" value="ECO:0007669"/>
    <property type="project" value="UniProtKB-KW"/>
</dbReference>
<proteinExistence type="predicted"/>
<evidence type="ECO:0000256" key="1">
    <source>
        <dbReference type="ARBA" id="ARBA00022714"/>
    </source>
</evidence>
<dbReference type="Pfam" id="PF00462">
    <property type="entry name" value="Glutaredoxin"/>
    <property type="match status" value="1"/>
</dbReference>
<feature type="domain" description="Glutaredoxin" evidence="6">
    <location>
        <begin position="83"/>
        <end position="147"/>
    </location>
</feature>
<protein>
    <submittedName>
        <fullName evidence="7">Glutaredoxin</fullName>
    </submittedName>
</protein>
<dbReference type="Proteomes" id="UP000054560">
    <property type="component" value="Unassembled WGS sequence"/>
</dbReference>
<dbReference type="AlphaFoldDB" id="A0A0L0GEF0"/>
<dbReference type="eggNOG" id="KOG0911">
    <property type="taxonomic scope" value="Eukaryota"/>
</dbReference>
<dbReference type="Gene3D" id="3.40.30.10">
    <property type="entry name" value="Glutaredoxin"/>
    <property type="match status" value="1"/>
</dbReference>
<evidence type="ECO:0000259" key="6">
    <source>
        <dbReference type="Pfam" id="PF00462"/>
    </source>
</evidence>
<dbReference type="NCBIfam" id="TIGR00365">
    <property type="entry name" value="Grx4 family monothiol glutaredoxin"/>
    <property type="match status" value="1"/>
</dbReference>
<gene>
    <name evidence="7" type="ORF">SARC_01242</name>
</gene>
<dbReference type="GO" id="GO:0005759">
    <property type="term" value="C:mitochondrial matrix"/>
    <property type="evidence" value="ECO:0007669"/>
    <property type="project" value="TreeGrafter"/>
</dbReference>
<keyword evidence="2" id="KW-0479">Metal-binding</keyword>
<dbReference type="PANTHER" id="PTHR10293">
    <property type="entry name" value="GLUTAREDOXIN FAMILY MEMBER"/>
    <property type="match status" value="1"/>
</dbReference>
<evidence type="ECO:0000256" key="2">
    <source>
        <dbReference type="ARBA" id="ARBA00022723"/>
    </source>
</evidence>
<keyword evidence="5" id="KW-0676">Redox-active center</keyword>
<keyword evidence="3" id="KW-0408">Iron</keyword>